<dbReference type="GO" id="GO:0006817">
    <property type="term" value="P:phosphate ion transport"/>
    <property type="evidence" value="ECO:0007669"/>
    <property type="project" value="UniProtKB-UniRule"/>
</dbReference>
<evidence type="ECO:0000256" key="1">
    <source>
        <dbReference type="ARBA" id="ARBA00008725"/>
    </source>
</evidence>
<feature type="signal peptide" evidence="4">
    <location>
        <begin position="1"/>
        <end position="26"/>
    </location>
</feature>
<keyword evidence="2 4" id="KW-0813">Transport</keyword>
<dbReference type="KEGG" id="tsin:OXH18_20980"/>
<dbReference type="NCBIfam" id="TIGR02136">
    <property type="entry name" value="ptsS_2"/>
    <property type="match status" value="1"/>
</dbReference>
<keyword evidence="3 4" id="KW-0732">Signal</keyword>
<feature type="chain" id="PRO_5039751610" description="Phosphate-binding protein" evidence="4">
    <location>
        <begin position="27"/>
        <end position="339"/>
    </location>
</feature>
<dbReference type="AlphaFoldDB" id="A0A9E8ZAJ9"/>
<accession>A0A9E8ZAJ9</accession>
<dbReference type="GO" id="GO:0042301">
    <property type="term" value="F:phosphate ion binding"/>
    <property type="evidence" value="ECO:0007669"/>
    <property type="project" value="UniProtKB-UniRule"/>
</dbReference>
<sequence length="339" mass="36202">MLKNAVKVKPGRFLVGTLAATVTVMAASVSAVLSQGTSEIQIDGSSTVFPISEAMAEEFQAANPGTRVTVGVSGTGGGFSRFCAGETAISNASRPIKAEEIAACEAAGIEYIELPIAYDALTVVVNPNNDWVDSLTVEELKTMWEPAAQGTITSWSQIREGFPDQPINLYGPGTDSGTFDYFTEAIVGKSGESRADFTASEDDNVLVQGVVSDVNALGYFGLAYYEANAGRLRAVPIDGGDGPVAPERANVENGTYQPLSRPLFIYVNAEAAQRPEVQQFVQFHLQNPELVTEVGYVPLPSEAYTLAQERFNEGRTGTVFANQNTIGVQIEDLLRLEAQ</sequence>
<dbReference type="EMBL" id="CP113797">
    <property type="protein sequence ID" value="WAL59619.1"/>
    <property type="molecule type" value="Genomic_DNA"/>
</dbReference>
<feature type="domain" description="PBP" evidence="5">
    <location>
        <begin position="36"/>
        <end position="285"/>
    </location>
</feature>
<evidence type="ECO:0000256" key="2">
    <source>
        <dbReference type="ARBA" id="ARBA00022448"/>
    </source>
</evidence>
<dbReference type="PANTHER" id="PTHR30570:SF1">
    <property type="entry name" value="PHOSPHATE-BINDING PROTEIN PSTS"/>
    <property type="match status" value="1"/>
</dbReference>
<gene>
    <name evidence="6" type="ORF">OXH18_20980</name>
</gene>
<evidence type="ECO:0000313" key="7">
    <source>
        <dbReference type="Proteomes" id="UP001163152"/>
    </source>
</evidence>
<dbReference type="InterPro" id="IPR050811">
    <property type="entry name" value="Phosphate_ABC_transporter"/>
</dbReference>
<comment type="function">
    <text evidence="4">Involved in the system for phosphate transport across the cytoplasmic membrane.</text>
</comment>
<dbReference type="InterPro" id="IPR024370">
    <property type="entry name" value="PBP_domain"/>
</dbReference>
<reference evidence="6" key="1">
    <citation type="submission" date="2022-12" db="EMBL/GenBank/DDBJ databases">
        <title>Polyphasic identification of a Novel Hot-Spring Cyanobacterium Ocullathermofonsia sinensis gen nov. sp. nov. and Genomic Insights on its Adaptations to the Thermal Habitat.</title>
        <authorList>
            <person name="Daroch M."/>
            <person name="Tang J."/>
            <person name="Jiang Y."/>
        </authorList>
    </citation>
    <scope>NUCLEOTIDE SEQUENCE</scope>
    <source>
        <strain evidence="6">PKUAC-SCTA174</strain>
    </source>
</reference>
<dbReference type="InterPro" id="IPR011862">
    <property type="entry name" value="Phos-bd"/>
</dbReference>
<keyword evidence="4" id="KW-0592">Phosphate transport</keyword>
<organism evidence="6 7">
    <name type="scientific">Thermocoleostomius sinensis A174</name>
    <dbReference type="NCBI Taxonomy" id="2016057"/>
    <lineage>
        <taxon>Bacteria</taxon>
        <taxon>Bacillati</taxon>
        <taxon>Cyanobacteriota</taxon>
        <taxon>Cyanophyceae</taxon>
        <taxon>Oculatellales</taxon>
        <taxon>Oculatellaceae</taxon>
        <taxon>Thermocoleostomius</taxon>
    </lineage>
</organism>
<dbReference type="Pfam" id="PF12849">
    <property type="entry name" value="PBP_like_2"/>
    <property type="match status" value="1"/>
</dbReference>
<keyword evidence="7" id="KW-1185">Reference proteome</keyword>
<dbReference type="Proteomes" id="UP001163152">
    <property type="component" value="Chromosome"/>
</dbReference>
<evidence type="ECO:0000256" key="3">
    <source>
        <dbReference type="ARBA" id="ARBA00022729"/>
    </source>
</evidence>
<evidence type="ECO:0000313" key="6">
    <source>
        <dbReference type="EMBL" id="WAL59619.1"/>
    </source>
</evidence>
<dbReference type="SUPFAM" id="SSF53850">
    <property type="entry name" value="Periplasmic binding protein-like II"/>
    <property type="match status" value="1"/>
</dbReference>
<proteinExistence type="inferred from homology"/>
<name>A0A9E8ZAJ9_9CYAN</name>
<dbReference type="RefSeq" id="WP_268609413.1">
    <property type="nucleotide sequence ID" value="NZ_CP113797.1"/>
</dbReference>
<dbReference type="Gene3D" id="3.40.190.10">
    <property type="entry name" value="Periplasmic binding protein-like II"/>
    <property type="match status" value="2"/>
</dbReference>
<dbReference type="FunFam" id="3.40.190.10:FF:000156">
    <property type="entry name" value="Phosphate ABC transporter, phosphate-binding protein"/>
    <property type="match status" value="1"/>
</dbReference>
<evidence type="ECO:0000259" key="5">
    <source>
        <dbReference type="Pfam" id="PF12849"/>
    </source>
</evidence>
<dbReference type="PANTHER" id="PTHR30570">
    <property type="entry name" value="PERIPLASMIC PHOSPHATE BINDING COMPONENT OF PHOSPHATE ABC TRANSPORTER"/>
    <property type="match status" value="1"/>
</dbReference>
<dbReference type="CDD" id="cd13654">
    <property type="entry name" value="PBP2_phosphate_like_2"/>
    <property type="match status" value="1"/>
</dbReference>
<protein>
    <recommendedName>
        <fullName evidence="4">Phosphate-binding protein</fullName>
    </recommendedName>
</protein>
<comment type="similarity">
    <text evidence="1 4">Belongs to the PstS family.</text>
</comment>
<evidence type="ECO:0000256" key="4">
    <source>
        <dbReference type="RuleBase" id="RU367119"/>
    </source>
</evidence>